<sequence length="278" mass="31101">AQNPDELTIVENEQLEVVGEGDGDGWLRARNYRGEEGYVPQNYLDIVLRSAQNPDELTIVENEQLEVVGEGDGDGWLRARNYRGEEGYVPQNYLDIEREQSVTTPGLQTQISFSSVDYTVDNEEESAQQATETTQSPEQISVISIPQKTPDGTTPEYCIALYDYEGEGGEELTFEEGQIIKILSRCAHSIDDGWWQGELEGHIGNFPSLVVEECDEFGEPLVNEWDETPPQSAPPVFTPPDVPDYLADTEEGKVSSLDKTISSVLNLNLNRLNFLPFY</sequence>
<dbReference type="GO" id="GO:0030833">
    <property type="term" value="P:regulation of actin filament polymerization"/>
    <property type="evidence" value="ECO:0007669"/>
    <property type="project" value="TreeGrafter"/>
</dbReference>
<dbReference type="PANTHER" id="PTHR15735">
    <property type="entry name" value="FCH AND DOUBLE SH3 DOMAINS PROTEIN"/>
    <property type="match status" value="1"/>
</dbReference>
<dbReference type="Pfam" id="PF00018">
    <property type="entry name" value="SH3_1"/>
    <property type="match status" value="3"/>
</dbReference>
<dbReference type="GO" id="GO:0007274">
    <property type="term" value="P:neuromuscular synaptic transmission"/>
    <property type="evidence" value="ECO:0007669"/>
    <property type="project" value="TreeGrafter"/>
</dbReference>
<name>A0A6P7FQN2_DIAVI</name>
<reference evidence="4" key="1">
    <citation type="submission" date="2025-08" db="UniProtKB">
        <authorList>
            <consortium name="RefSeq"/>
        </authorList>
    </citation>
    <scope>IDENTIFICATION</scope>
    <source>
        <tissue evidence="4">Whole insect</tissue>
    </source>
</reference>
<dbReference type="SUPFAM" id="SSF50044">
    <property type="entry name" value="SH3-domain"/>
    <property type="match status" value="3"/>
</dbReference>
<keyword evidence="1 2" id="KW-0728">SH3 domain</keyword>
<dbReference type="InParanoid" id="A0A6P7FQN2"/>
<gene>
    <name evidence="4" type="primary">LOC114330180</name>
</gene>
<organism evidence="4">
    <name type="scientific">Diabrotica virgifera virgifera</name>
    <name type="common">western corn rootworm</name>
    <dbReference type="NCBI Taxonomy" id="50390"/>
    <lineage>
        <taxon>Eukaryota</taxon>
        <taxon>Metazoa</taxon>
        <taxon>Ecdysozoa</taxon>
        <taxon>Arthropoda</taxon>
        <taxon>Hexapoda</taxon>
        <taxon>Insecta</taxon>
        <taxon>Pterygota</taxon>
        <taxon>Neoptera</taxon>
        <taxon>Endopterygota</taxon>
        <taxon>Coleoptera</taxon>
        <taxon>Polyphaga</taxon>
        <taxon>Cucujiformia</taxon>
        <taxon>Chrysomeloidea</taxon>
        <taxon>Chrysomelidae</taxon>
        <taxon>Galerucinae</taxon>
        <taxon>Diabroticina</taxon>
        <taxon>Diabroticites</taxon>
        <taxon>Diabrotica</taxon>
    </lineage>
</organism>
<dbReference type="Gene3D" id="2.30.30.40">
    <property type="entry name" value="SH3 Domains"/>
    <property type="match status" value="3"/>
</dbReference>
<protein>
    <submittedName>
        <fullName evidence="4">Protein nervous wreck-like</fullName>
    </submittedName>
</protein>
<feature type="non-terminal residue" evidence="4">
    <location>
        <position position="1"/>
    </location>
</feature>
<dbReference type="InterPro" id="IPR001452">
    <property type="entry name" value="SH3_domain"/>
</dbReference>
<dbReference type="FunFam" id="2.30.30.40:FF:000155">
    <property type="entry name" value="FCH and double SH3 domains protein"/>
    <property type="match status" value="1"/>
</dbReference>
<evidence type="ECO:0000313" key="4">
    <source>
        <dbReference type="RefSeq" id="XP_028135303.1"/>
    </source>
</evidence>
<proteinExistence type="predicted"/>
<dbReference type="AlphaFoldDB" id="A0A6P7FQN2"/>
<dbReference type="InterPro" id="IPR036028">
    <property type="entry name" value="SH3-like_dom_sf"/>
</dbReference>
<dbReference type="PRINTS" id="PR00452">
    <property type="entry name" value="SH3DOMAIN"/>
</dbReference>
<evidence type="ECO:0000256" key="2">
    <source>
        <dbReference type="PROSITE-ProRule" id="PRU00192"/>
    </source>
</evidence>
<feature type="domain" description="SH3" evidence="3">
    <location>
        <begin position="1"/>
        <end position="49"/>
    </location>
</feature>
<feature type="domain" description="SH3" evidence="3">
    <location>
        <begin position="153"/>
        <end position="216"/>
    </location>
</feature>
<dbReference type="GO" id="GO:0055037">
    <property type="term" value="C:recycling endosome"/>
    <property type="evidence" value="ECO:0007669"/>
    <property type="project" value="TreeGrafter"/>
</dbReference>
<dbReference type="RefSeq" id="XP_028135303.1">
    <property type="nucleotide sequence ID" value="XM_028279502.1"/>
</dbReference>
<accession>A0A6P7FQN2</accession>
<dbReference type="GO" id="GO:0031594">
    <property type="term" value="C:neuromuscular junction"/>
    <property type="evidence" value="ECO:0007669"/>
    <property type="project" value="TreeGrafter"/>
</dbReference>
<dbReference type="OrthoDB" id="10065861at2759"/>
<evidence type="ECO:0000256" key="1">
    <source>
        <dbReference type="ARBA" id="ARBA00022443"/>
    </source>
</evidence>
<evidence type="ECO:0000259" key="3">
    <source>
        <dbReference type="PROSITE" id="PS50002"/>
    </source>
</evidence>
<dbReference type="PANTHER" id="PTHR15735:SF21">
    <property type="entry name" value="PROTEIN NERVOUS WRECK"/>
    <property type="match status" value="1"/>
</dbReference>
<dbReference type="SMART" id="SM00326">
    <property type="entry name" value="SH3"/>
    <property type="match status" value="3"/>
</dbReference>
<dbReference type="PROSITE" id="PS50002">
    <property type="entry name" value="SH3"/>
    <property type="match status" value="2"/>
</dbReference>